<dbReference type="EMBL" id="VHIZ01000038">
    <property type="protein sequence ID" value="TPV28324.1"/>
    <property type="molecule type" value="Genomic_DNA"/>
</dbReference>
<comment type="caution">
    <text evidence="1">The sequence shown here is derived from an EMBL/GenBank/DDBJ whole genome shotgun (WGS) entry which is preliminary data.</text>
</comment>
<organism evidence="1 2">
    <name type="scientific">Pantoea anthophila</name>
    <dbReference type="NCBI Taxonomy" id="470931"/>
    <lineage>
        <taxon>Bacteria</taxon>
        <taxon>Pseudomonadati</taxon>
        <taxon>Pseudomonadota</taxon>
        <taxon>Gammaproteobacteria</taxon>
        <taxon>Enterobacterales</taxon>
        <taxon>Erwiniaceae</taxon>
        <taxon>Pantoea</taxon>
    </lineage>
</organism>
<evidence type="ECO:0000313" key="2">
    <source>
        <dbReference type="Proteomes" id="UP000316142"/>
    </source>
</evidence>
<accession>A0ABY2ZDC2</accession>
<dbReference type="RefSeq" id="WP_058958373.1">
    <property type="nucleotide sequence ID" value="NZ_CP122311.1"/>
</dbReference>
<name>A0ABY2ZDC2_9GAMM</name>
<dbReference type="Proteomes" id="UP000316142">
    <property type="component" value="Unassembled WGS sequence"/>
</dbReference>
<sequence length="79" mass="8908">MSNLFSANKNVAEYVRKLEKQAASRSEANWHEGLKISTKSALEKINAAYEANLIGAEESLSLKQRVYRVQDKLIALALW</sequence>
<reference evidence="1 2" key="1">
    <citation type="submission" date="2019-06" db="EMBL/GenBank/DDBJ databases">
        <title>Taxogenomics and systematics of the genus Pantoea.</title>
        <authorList>
            <person name="Tambong J.T."/>
        </authorList>
    </citation>
    <scope>NUCLEOTIDE SEQUENCE [LARGE SCALE GENOMIC DNA]</scope>
    <source>
        <strain evidence="1 2">LMG 2558</strain>
    </source>
</reference>
<gene>
    <name evidence="1" type="ORF">FJW00_09285</name>
</gene>
<evidence type="ECO:0000313" key="1">
    <source>
        <dbReference type="EMBL" id="TPV28324.1"/>
    </source>
</evidence>
<proteinExistence type="predicted"/>
<keyword evidence="2" id="KW-1185">Reference proteome</keyword>
<protein>
    <submittedName>
        <fullName evidence="1">Uncharacterized protein</fullName>
    </submittedName>
</protein>